<keyword evidence="2" id="KW-1185">Reference proteome</keyword>
<dbReference type="OMA" id="IHECHLS"/>
<dbReference type="EMBL" id="KB456271">
    <property type="protein sequence ID" value="EMF08484.1"/>
    <property type="molecule type" value="Genomic_DNA"/>
</dbReference>
<reference evidence="1 2" key="1">
    <citation type="journal article" date="2012" name="PLoS Pathog.">
        <title>Diverse lifestyles and strategies of plant pathogenesis encoded in the genomes of eighteen Dothideomycetes fungi.</title>
        <authorList>
            <person name="Ohm R.A."/>
            <person name="Feau N."/>
            <person name="Henrissat B."/>
            <person name="Schoch C.L."/>
            <person name="Horwitz B.A."/>
            <person name="Barry K.W."/>
            <person name="Condon B.J."/>
            <person name="Copeland A.C."/>
            <person name="Dhillon B."/>
            <person name="Glaser F."/>
            <person name="Hesse C.N."/>
            <person name="Kosti I."/>
            <person name="LaButti K."/>
            <person name="Lindquist E.A."/>
            <person name="Lucas S."/>
            <person name="Salamov A.A."/>
            <person name="Bradshaw R.E."/>
            <person name="Ciuffetti L."/>
            <person name="Hamelin R.C."/>
            <person name="Kema G.H.J."/>
            <person name="Lawrence C."/>
            <person name="Scott J.A."/>
            <person name="Spatafora J.W."/>
            <person name="Turgeon B.G."/>
            <person name="de Wit P.J.G.M."/>
            <person name="Zhong S."/>
            <person name="Goodwin S.B."/>
            <person name="Grigoriev I.V."/>
        </authorList>
    </citation>
    <scope>NUCLEOTIDE SEQUENCE [LARGE SCALE GENOMIC DNA]</scope>
    <source>
        <strain evidence="1 2">SO2202</strain>
    </source>
</reference>
<gene>
    <name evidence="1" type="ORF">SEPMUDRAFT_111828</name>
</gene>
<dbReference type="OrthoDB" id="3438345at2759"/>
<dbReference type="GeneID" id="27898078"/>
<dbReference type="AlphaFoldDB" id="M3ASL0"/>
<dbReference type="RefSeq" id="XP_016756605.1">
    <property type="nucleotide sequence ID" value="XM_016900941.1"/>
</dbReference>
<accession>M3ASL0</accession>
<evidence type="ECO:0000313" key="2">
    <source>
        <dbReference type="Proteomes" id="UP000016931"/>
    </source>
</evidence>
<dbReference type="Proteomes" id="UP000016931">
    <property type="component" value="Unassembled WGS sequence"/>
</dbReference>
<sequence length="516" mass="58276">MAYLDDLPAELIENVVICLTLNEICALRLANRSLASKASQDHFRAFYRSKRIDIDERGLKDFVVCTANAGMGCLVDDFTLTGLVYNTIFIKNQLRPGDVRIKSQISEGGATSIQTSIGWRPFEEAEREALRRQLNILQRRQEAQLHFLQSEDAQKLLRKAFRNIKRGRTSPTPLSLTLNLAVYRDDALCRSAPADGGSWRLIWQSAADTFQLVQDALDASTLAVSYFRCFPTHGKNSQMRSSLACNEIGPVIAYSGLESCLASLKALTLAFSDTSLRYDDKDAELLEAGDRQELSRQPIAGRELQLIVQAANSANFTGLLSFVKACRNIRELDLHRYQLTNHGDTSRVQGDKVSNMLFQHLKLTELRNCRLRGFRAGSDDIIHFLRNHQTLQKLLLKNFTLSSGTFRPVFDHCTGNPDTKSESMQPKLDSIELEDLFEDATASSSKQLLLFTGPKLEDDSKVSGWRSTNNLSRWASGTKRLITYQRQNYNIGRGSQWQKQAMEEFGPPDQRYIKFL</sequence>
<dbReference type="HOGENOM" id="CLU_043307_2_0_1"/>
<evidence type="ECO:0008006" key="3">
    <source>
        <dbReference type="Google" id="ProtNLM"/>
    </source>
</evidence>
<protein>
    <recommendedName>
        <fullName evidence="3">F-box domain-containing protein</fullName>
    </recommendedName>
</protein>
<dbReference type="SUPFAM" id="SSF52047">
    <property type="entry name" value="RNI-like"/>
    <property type="match status" value="1"/>
</dbReference>
<organism evidence="1 2">
    <name type="scientific">Sphaerulina musiva (strain SO2202)</name>
    <name type="common">Poplar stem canker fungus</name>
    <name type="synonym">Septoria musiva</name>
    <dbReference type="NCBI Taxonomy" id="692275"/>
    <lineage>
        <taxon>Eukaryota</taxon>
        <taxon>Fungi</taxon>
        <taxon>Dikarya</taxon>
        <taxon>Ascomycota</taxon>
        <taxon>Pezizomycotina</taxon>
        <taxon>Dothideomycetes</taxon>
        <taxon>Dothideomycetidae</taxon>
        <taxon>Mycosphaerellales</taxon>
        <taxon>Mycosphaerellaceae</taxon>
        <taxon>Sphaerulina</taxon>
    </lineage>
</organism>
<dbReference type="Gene3D" id="3.80.10.10">
    <property type="entry name" value="Ribonuclease Inhibitor"/>
    <property type="match status" value="1"/>
</dbReference>
<evidence type="ECO:0000313" key="1">
    <source>
        <dbReference type="EMBL" id="EMF08484.1"/>
    </source>
</evidence>
<name>M3ASL0_SPHMS</name>
<dbReference type="eggNOG" id="ENOG502SIWQ">
    <property type="taxonomic scope" value="Eukaryota"/>
</dbReference>
<dbReference type="InterPro" id="IPR032675">
    <property type="entry name" value="LRR_dom_sf"/>
</dbReference>
<proteinExistence type="predicted"/>